<gene>
    <name evidence="2" type="ORF">Enr10x_55180</name>
</gene>
<feature type="signal peptide" evidence="1">
    <location>
        <begin position="1"/>
        <end position="24"/>
    </location>
</feature>
<sequence precursor="true">MRCWLLRLSGCLLLLGSLSAPAWALGEEDFGNKPLNAANFKDWPGIMPVVNDTHRVYHTWVNGNEHCYYRGDIAALNAALKHFADTPEKVHEVILLPGPVEVNSFQKSKFVTYNWSLHLVGGIAKAVAEKSQEDGFWSKYPVLTVYVGETIQLDQLKLPQGVKALELADLEARYLKGLSSGDPTVRGLSMGSLAVLNPFSKRNMKAIAALMNDPNLWFRLNSVGALAEFGRLAQGELPALREALKTEDGHLRTQIEKTIEAIETAPDRTLAAKRHRELQLKIHQYCEGLGE</sequence>
<dbReference type="EMBL" id="CP037421">
    <property type="protein sequence ID" value="QDT30158.1"/>
    <property type="molecule type" value="Genomic_DNA"/>
</dbReference>
<dbReference type="InterPro" id="IPR011989">
    <property type="entry name" value="ARM-like"/>
</dbReference>
<evidence type="ECO:0000313" key="2">
    <source>
        <dbReference type="EMBL" id="QDT30158.1"/>
    </source>
</evidence>
<evidence type="ECO:0000256" key="1">
    <source>
        <dbReference type="SAM" id="SignalP"/>
    </source>
</evidence>
<proteinExistence type="predicted"/>
<protein>
    <recommendedName>
        <fullName evidence="4">HEAT repeat protein</fullName>
    </recommendedName>
</protein>
<evidence type="ECO:0000313" key="3">
    <source>
        <dbReference type="Proteomes" id="UP000315647"/>
    </source>
</evidence>
<organism evidence="2 3">
    <name type="scientific">Gimesia panareensis</name>
    <dbReference type="NCBI Taxonomy" id="2527978"/>
    <lineage>
        <taxon>Bacteria</taxon>
        <taxon>Pseudomonadati</taxon>
        <taxon>Planctomycetota</taxon>
        <taxon>Planctomycetia</taxon>
        <taxon>Planctomycetales</taxon>
        <taxon>Planctomycetaceae</taxon>
        <taxon>Gimesia</taxon>
    </lineage>
</organism>
<accession>A0A517QET5</accession>
<name>A0A517QET5_9PLAN</name>
<feature type="chain" id="PRO_5021986160" description="HEAT repeat protein" evidence="1">
    <location>
        <begin position="25"/>
        <end position="291"/>
    </location>
</feature>
<dbReference type="Gene3D" id="1.25.10.10">
    <property type="entry name" value="Leucine-rich Repeat Variant"/>
    <property type="match status" value="1"/>
</dbReference>
<evidence type="ECO:0008006" key="4">
    <source>
        <dbReference type="Google" id="ProtNLM"/>
    </source>
</evidence>
<keyword evidence="3" id="KW-1185">Reference proteome</keyword>
<reference evidence="2 3" key="1">
    <citation type="submission" date="2019-03" db="EMBL/GenBank/DDBJ databases">
        <title>Deep-cultivation of Planctomycetes and their phenomic and genomic characterization uncovers novel biology.</title>
        <authorList>
            <person name="Wiegand S."/>
            <person name="Jogler M."/>
            <person name="Boedeker C."/>
            <person name="Pinto D."/>
            <person name="Vollmers J."/>
            <person name="Rivas-Marin E."/>
            <person name="Kohn T."/>
            <person name="Peeters S.H."/>
            <person name="Heuer A."/>
            <person name="Rast P."/>
            <person name="Oberbeckmann S."/>
            <person name="Bunk B."/>
            <person name="Jeske O."/>
            <person name="Meyerdierks A."/>
            <person name="Storesund J.E."/>
            <person name="Kallscheuer N."/>
            <person name="Luecker S."/>
            <person name="Lage O.M."/>
            <person name="Pohl T."/>
            <person name="Merkel B.J."/>
            <person name="Hornburger P."/>
            <person name="Mueller R.-W."/>
            <person name="Bruemmer F."/>
            <person name="Labrenz M."/>
            <person name="Spormann A.M."/>
            <person name="Op den Camp H."/>
            <person name="Overmann J."/>
            <person name="Amann R."/>
            <person name="Jetten M.S.M."/>
            <person name="Mascher T."/>
            <person name="Medema M.H."/>
            <person name="Devos D.P."/>
            <person name="Kaster A.-K."/>
            <person name="Ovreas L."/>
            <person name="Rohde M."/>
            <person name="Galperin M.Y."/>
            <person name="Jogler C."/>
        </authorList>
    </citation>
    <scope>NUCLEOTIDE SEQUENCE [LARGE SCALE GENOMIC DNA]</scope>
    <source>
        <strain evidence="2 3">Enr10</strain>
    </source>
</reference>
<dbReference type="AlphaFoldDB" id="A0A517QET5"/>
<dbReference type="SUPFAM" id="SSF48371">
    <property type="entry name" value="ARM repeat"/>
    <property type="match status" value="1"/>
</dbReference>
<keyword evidence="1" id="KW-0732">Signal</keyword>
<dbReference type="InterPro" id="IPR016024">
    <property type="entry name" value="ARM-type_fold"/>
</dbReference>
<dbReference type="Proteomes" id="UP000315647">
    <property type="component" value="Chromosome"/>
</dbReference>
<dbReference type="RefSeq" id="WP_145452070.1">
    <property type="nucleotide sequence ID" value="NZ_CP037421.1"/>
</dbReference>